<protein>
    <recommendedName>
        <fullName evidence="3">Pseudouridine synthase RsuA/RluA-like domain-containing protein</fullName>
    </recommendedName>
</protein>
<name>A0A7R9BBR4_9CRUS</name>
<dbReference type="InterPro" id="IPR020103">
    <property type="entry name" value="PsdUridine_synth_cat_dom_sf"/>
</dbReference>
<dbReference type="OrthoDB" id="428658at2759"/>
<organism evidence="1">
    <name type="scientific">Notodromas monacha</name>
    <dbReference type="NCBI Taxonomy" id="399045"/>
    <lineage>
        <taxon>Eukaryota</taxon>
        <taxon>Metazoa</taxon>
        <taxon>Ecdysozoa</taxon>
        <taxon>Arthropoda</taxon>
        <taxon>Crustacea</taxon>
        <taxon>Oligostraca</taxon>
        <taxon>Ostracoda</taxon>
        <taxon>Podocopa</taxon>
        <taxon>Podocopida</taxon>
        <taxon>Cypridocopina</taxon>
        <taxon>Cypridoidea</taxon>
        <taxon>Cyprididae</taxon>
        <taxon>Notodromas</taxon>
    </lineage>
</organism>
<proteinExistence type="predicted"/>
<evidence type="ECO:0000313" key="2">
    <source>
        <dbReference type="Proteomes" id="UP000678499"/>
    </source>
</evidence>
<reference evidence="1" key="1">
    <citation type="submission" date="2020-11" db="EMBL/GenBank/DDBJ databases">
        <authorList>
            <person name="Tran Van P."/>
        </authorList>
    </citation>
    <scope>NUCLEOTIDE SEQUENCE</scope>
</reference>
<dbReference type="SUPFAM" id="SSF55120">
    <property type="entry name" value="Pseudouridine synthase"/>
    <property type="match status" value="1"/>
</dbReference>
<gene>
    <name evidence="1" type="ORF">NMOB1V02_LOCUS61</name>
</gene>
<dbReference type="AlphaFoldDB" id="A0A7R9BBR4"/>
<accession>A0A7R9BBR4</accession>
<keyword evidence="2" id="KW-1185">Reference proteome</keyword>
<dbReference type="GO" id="GO:0009982">
    <property type="term" value="F:pseudouridine synthase activity"/>
    <property type="evidence" value="ECO:0007669"/>
    <property type="project" value="InterPro"/>
</dbReference>
<dbReference type="Proteomes" id="UP000678499">
    <property type="component" value="Unassembled WGS sequence"/>
</dbReference>
<dbReference type="GO" id="GO:0003723">
    <property type="term" value="F:RNA binding"/>
    <property type="evidence" value="ECO:0007669"/>
    <property type="project" value="InterPro"/>
</dbReference>
<sequence length="441" mass="48723">MKSTCCLPVISSRILCYRQFYKHVRSVDSDESNRNSTTERTRHAYRTVSPWQTKAELIDELKSNILHLDENMVVLNKPYGLLNYGYPATRADRAKNYALYMGVAAADRFHLHGCIPELENITGLENLKIASTIDRFCSGPVILCTPSGSEQVEKLKSAGNLRRSYLALTVGAPVPPTRDTFGFVVRMDPLQTNRDLTAFTAFSSQPVISFDYPKRRENRLKEGMIFVKCSYATLSSRHGAAVVRLQISKSSKNSIRLITSHMLSPILGDHIFGARVKHILGVPVPVSPRNRASEGPQNRKVLLGLATSAVNLKNAYSVVSEVAVAACALRMSRGSPQSNQRGVGTQLRIRSGRIMWLFVGSVKSRFLAVTWDKCNLECVPLTGSSSPRASDGHPCGHSSCGVIPADTSDLVGGGSGCEHWKVFQHGELRLQVLFLFSWRKK</sequence>
<evidence type="ECO:0000313" key="1">
    <source>
        <dbReference type="EMBL" id="CAD7272112.1"/>
    </source>
</evidence>
<dbReference type="EMBL" id="OA882040">
    <property type="protein sequence ID" value="CAD7272112.1"/>
    <property type="molecule type" value="Genomic_DNA"/>
</dbReference>
<dbReference type="GO" id="GO:0001522">
    <property type="term" value="P:pseudouridine synthesis"/>
    <property type="evidence" value="ECO:0007669"/>
    <property type="project" value="InterPro"/>
</dbReference>
<evidence type="ECO:0008006" key="3">
    <source>
        <dbReference type="Google" id="ProtNLM"/>
    </source>
</evidence>
<dbReference type="Gene3D" id="3.30.2350.10">
    <property type="entry name" value="Pseudouridine synthase"/>
    <property type="match status" value="1"/>
</dbReference>
<dbReference type="EMBL" id="CAJPEX010000003">
    <property type="protein sequence ID" value="CAG0912264.1"/>
    <property type="molecule type" value="Genomic_DNA"/>
</dbReference>